<dbReference type="InterPro" id="IPR051135">
    <property type="entry name" value="Gal/GlcNAc/GalNAc_ST"/>
</dbReference>
<protein>
    <submittedName>
        <fullName evidence="3">Sulfotransferase, C-terminal Sulfotransferase, N-terminal</fullName>
        <ecNumber evidence="3">2.8.2.-</ecNumber>
    </submittedName>
</protein>
<dbReference type="GO" id="GO:0006790">
    <property type="term" value="P:sulfur compound metabolic process"/>
    <property type="evidence" value="ECO:0007669"/>
    <property type="project" value="TreeGrafter"/>
</dbReference>
<evidence type="ECO:0000256" key="1">
    <source>
        <dbReference type="SAM" id="MobiDB-lite"/>
    </source>
</evidence>
<gene>
    <name evidence="3" type="ORF">Esi_0312_0029</name>
</gene>
<evidence type="ECO:0000256" key="2">
    <source>
        <dbReference type="SAM" id="SignalP"/>
    </source>
</evidence>
<keyword evidence="3" id="KW-0808">Transferase</keyword>
<dbReference type="GO" id="GO:0006044">
    <property type="term" value="P:N-acetylglucosamine metabolic process"/>
    <property type="evidence" value="ECO:0007669"/>
    <property type="project" value="TreeGrafter"/>
</dbReference>
<dbReference type="PANTHER" id="PTHR10704:SF44">
    <property type="entry name" value="LD35051P-RELATED"/>
    <property type="match status" value="1"/>
</dbReference>
<dbReference type="GO" id="GO:0001517">
    <property type="term" value="F:N-acetylglucosamine 6-O-sulfotransferase activity"/>
    <property type="evidence" value="ECO:0007669"/>
    <property type="project" value="TreeGrafter"/>
</dbReference>
<dbReference type="EC" id="2.8.2.-" evidence="3"/>
<dbReference type="InterPro" id="IPR027417">
    <property type="entry name" value="P-loop_NTPase"/>
</dbReference>
<evidence type="ECO:0000313" key="3">
    <source>
        <dbReference type="EMBL" id="CBJ32171.1"/>
    </source>
</evidence>
<dbReference type="InParanoid" id="D7FWT3"/>
<keyword evidence="2" id="KW-0732">Signal</keyword>
<dbReference type="Proteomes" id="UP000002630">
    <property type="component" value="Unassembled WGS sequence"/>
</dbReference>
<name>D7FWT3_ECTSI</name>
<dbReference type="SUPFAM" id="SSF52540">
    <property type="entry name" value="P-loop containing nucleoside triphosphate hydrolases"/>
    <property type="match status" value="1"/>
</dbReference>
<dbReference type="EMBL" id="FN649760">
    <property type="protein sequence ID" value="CBJ32171.1"/>
    <property type="molecule type" value="Genomic_DNA"/>
</dbReference>
<feature type="region of interest" description="Disordered" evidence="1">
    <location>
        <begin position="356"/>
        <end position="385"/>
    </location>
</feature>
<dbReference type="OrthoDB" id="6138663at2759"/>
<dbReference type="AlphaFoldDB" id="D7FWT3"/>
<dbReference type="PANTHER" id="PTHR10704">
    <property type="entry name" value="CARBOHYDRATE SULFOTRANSFERASE"/>
    <property type="match status" value="1"/>
</dbReference>
<sequence>MRSSCLLLAGLLGRITRLVAAGENASLRGGSVSGDDVLRGQDGHRLPAEISDVTWNARELVESEPSSPEGILILAQGRSGSTMLGELFRHNEDLLYFYEPCRQRGQGVLGGLHETSSVGGPECFALIRRLLRCEFTLQDTDGISADRAAAEASSPVVEEPTRATAVVVKSIRLHDGLDGPEYDTSGLHVLQLVRDPRGVVNSQMGLWNNPSKTGGNGGDVDPAQAARKSGRTLGAVVCKSYRKQLDSFQQLGPESSKYLRLRYEDFTTLPKVVAELVYCRFGLGEVPATVTGWINYNTRMPACKESDNPTRRLAALNSIVLGAIDDETPGEEGLGWLDARRRLETAVRVDAHVKTREGVGQGEQSGEKCNENNQQAAKNPYGTRRHSSAMADLWRSQMPEDMVEIVWDACQDSGVMPEMDYLI</sequence>
<proteinExistence type="predicted"/>
<organism evidence="3 4">
    <name type="scientific">Ectocarpus siliculosus</name>
    <name type="common">Brown alga</name>
    <name type="synonym">Conferva siliculosa</name>
    <dbReference type="NCBI Taxonomy" id="2880"/>
    <lineage>
        <taxon>Eukaryota</taxon>
        <taxon>Sar</taxon>
        <taxon>Stramenopiles</taxon>
        <taxon>Ochrophyta</taxon>
        <taxon>PX clade</taxon>
        <taxon>Phaeophyceae</taxon>
        <taxon>Ectocarpales</taxon>
        <taxon>Ectocarpaceae</taxon>
        <taxon>Ectocarpus</taxon>
    </lineage>
</organism>
<reference evidence="3 4" key="1">
    <citation type="journal article" date="2010" name="Nature">
        <title>The Ectocarpus genome and the independent evolution of multicellularity in brown algae.</title>
        <authorList>
            <person name="Cock J.M."/>
            <person name="Sterck L."/>
            <person name="Rouze P."/>
            <person name="Scornet D."/>
            <person name="Allen A.E."/>
            <person name="Amoutzias G."/>
            <person name="Anthouard V."/>
            <person name="Artiguenave F."/>
            <person name="Aury J.M."/>
            <person name="Badger J.H."/>
            <person name="Beszteri B."/>
            <person name="Billiau K."/>
            <person name="Bonnet E."/>
            <person name="Bothwell J.H."/>
            <person name="Bowler C."/>
            <person name="Boyen C."/>
            <person name="Brownlee C."/>
            <person name="Carrano C.J."/>
            <person name="Charrier B."/>
            <person name="Cho G.Y."/>
            <person name="Coelho S.M."/>
            <person name="Collen J."/>
            <person name="Corre E."/>
            <person name="Da Silva C."/>
            <person name="Delage L."/>
            <person name="Delaroque N."/>
            <person name="Dittami S.M."/>
            <person name="Doulbeau S."/>
            <person name="Elias M."/>
            <person name="Farnham G."/>
            <person name="Gachon C.M."/>
            <person name="Gschloessl B."/>
            <person name="Heesch S."/>
            <person name="Jabbari K."/>
            <person name="Jubin C."/>
            <person name="Kawai H."/>
            <person name="Kimura K."/>
            <person name="Kloareg B."/>
            <person name="Kupper F.C."/>
            <person name="Lang D."/>
            <person name="Le Bail A."/>
            <person name="Leblanc C."/>
            <person name="Lerouge P."/>
            <person name="Lohr M."/>
            <person name="Lopez P.J."/>
            <person name="Martens C."/>
            <person name="Maumus F."/>
            <person name="Michel G."/>
            <person name="Miranda-Saavedra D."/>
            <person name="Morales J."/>
            <person name="Moreau H."/>
            <person name="Motomura T."/>
            <person name="Nagasato C."/>
            <person name="Napoli C.A."/>
            <person name="Nelson D.R."/>
            <person name="Nyvall-Collen P."/>
            <person name="Peters A.F."/>
            <person name="Pommier C."/>
            <person name="Potin P."/>
            <person name="Poulain J."/>
            <person name="Quesneville H."/>
            <person name="Read B."/>
            <person name="Rensing S.A."/>
            <person name="Ritter A."/>
            <person name="Rousvoal S."/>
            <person name="Samanta M."/>
            <person name="Samson G."/>
            <person name="Schroeder D.C."/>
            <person name="Segurens B."/>
            <person name="Strittmatter M."/>
            <person name="Tonon T."/>
            <person name="Tregear J.W."/>
            <person name="Valentin K."/>
            <person name="von Dassow P."/>
            <person name="Yamagishi T."/>
            <person name="Van de Peer Y."/>
            <person name="Wincker P."/>
        </authorList>
    </citation>
    <scope>NUCLEOTIDE SEQUENCE [LARGE SCALE GENOMIC DNA]</scope>
    <source>
        <strain evidence="4">Ec32 / CCAP1310/4</strain>
    </source>
</reference>
<accession>D7FWT3</accession>
<dbReference type="Gene3D" id="3.40.50.300">
    <property type="entry name" value="P-loop containing nucleotide triphosphate hydrolases"/>
    <property type="match status" value="1"/>
</dbReference>
<keyword evidence="4" id="KW-1185">Reference proteome</keyword>
<evidence type="ECO:0000313" key="4">
    <source>
        <dbReference type="Proteomes" id="UP000002630"/>
    </source>
</evidence>
<feature type="chain" id="PRO_5003095963" evidence="2">
    <location>
        <begin position="22"/>
        <end position="423"/>
    </location>
</feature>
<feature type="signal peptide" evidence="2">
    <location>
        <begin position="1"/>
        <end position="21"/>
    </location>
</feature>